<feature type="transmembrane region" description="Helical" evidence="5">
    <location>
        <begin position="12"/>
        <end position="34"/>
    </location>
</feature>
<keyword evidence="8" id="KW-1185">Reference proteome</keyword>
<gene>
    <name evidence="7" type="ORF">QO015_000333</name>
</gene>
<evidence type="ECO:0000313" key="7">
    <source>
        <dbReference type="EMBL" id="MDQ0514720.1"/>
    </source>
</evidence>
<feature type="transmembrane region" description="Helical" evidence="5">
    <location>
        <begin position="228"/>
        <end position="245"/>
    </location>
</feature>
<feature type="transmembrane region" description="Helical" evidence="5">
    <location>
        <begin position="175"/>
        <end position="195"/>
    </location>
</feature>
<feature type="transmembrane region" description="Helical" evidence="5">
    <location>
        <begin position="147"/>
        <end position="169"/>
    </location>
</feature>
<feature type="transmembrane region" description="Helical" evidence="5">
    <location>
        <begin position="113"/>
        <end position="135"/>
    </location>
</feature>
<proteinExistence type="predicted"/>
<dbReference type="InterPro" id="IPR010389">
    <property type="entry name" value="Urate_ox_N"/>
</dbReference>
<protein>
    <submittedName>
        <fullName evidence="7">Membrane protein</fullName>
    </submittedName>
</protein>
<evidence type="ECO:0000259" key="6">
    <source>
        <dbReference type="PROSITE" id="PS51007"/>
    </source>
</evidence>
<dbReference type="Pfam" id="PF06181">
    <property type="entry name" value="Urate_ox_N"/>
    <property type="match status" value="1"/>
</dbReference>
<reference evidence="7 8" key="1">
    <citation type="submission" date="2023-07" db="EMBL/GenBank/DDBJ databases">
        <title>Genomic Encyclopedia of Type Strains, Phase IV (KMG-IV): sequencing the most valuable type-strain genomes for metagenomic binning, comparative biology and taxonomic classification.</title>
        <authorList>
            <person name="Goeker M."/>
        </authorList>
    </citation>
    <scope>NUCLEOTIDE SEQUENCE [LARGE SCALE GENOMIC DNA]</scope>
    <source>
        <strain evidence="7 8">B1-1</strain>
    </source>
</reference>
<accession>A0ABU0M187</accession>
<keyword evidence="5" id="KW-0472">Membrane</keyword>
<dbReference type="PROSITE" id="PS51007">
    <property type="entry name" value="CYTC"/>
    <property type="match status" value="1"/>
</dbReference>
<keyword evidence="5" id="KW-1133">Transmembrane helix</keyword>
<dbReference type="RefSeq" id="WP_266281887.1">
    <property type="nucleotide sequence ID" value="NZ_JAPKNF010000001.1"/>
</dbReference>
<evidence type="ECO:0000256" key="3">
    <source>
        <dbReference type="ARBA" id="ARBA00023004"/>
    </source>
</evidence>
<dbReference type="EMBL" id="JAUSWJ010000001">
    <property type="protein sequence ID" value="MDQ0514720.1"/>
    <property type="molecule type" value="Genomic_DNA"/>
</dbReference>
<evidence type="ECO:0000256" key="2">
    <source>
        <dbReference type="ARBA" id="ARBA00022723"/>
    </source>
</evidence>
<evidence type="ECO:0000256" key="1">
    <source>
        <dbReference type="ARBA" id="ARBA00022617"/>
    </source>
</evidence>
<evidence type="ECO:0000313" key="8">
    <source>
        <dbReference type="Proteomes" id="UP001223743"/>
    </source>
</evidence>
<name>A0ABU0M187_9HYPH</name>
<evidence type="ECO:0000256" key="5">
    <source>
        <dbReference type="SAM" id="Phobius"/>
    </source>
</evidence>
<feature type="domain" description="Cytochrome c" evidence="6">
    <location>
        <begin position="304"/>
        <end position="393"/>
    </location>
</feature>
<keyword evidence="1 4" id="KW-0349">Heme</keyword>
<evidence type="ECO:0000256" key="4">
    <source>
        <dbReference type="PROSITE-ProRule" id="PRU00433"/>
    </source>
</evidence>
<comment type="caution">
    <text evidence="7">The sequence shown here is derived from an EMBL/GenBank/DDBJ whole genome shotgun (WGS) entry which is preliminary data.</text>
</comment>
<feature type="transmembrane region" description="Helical" evidence="5">
    <location>
        <begin position="251"/>
        <end position="269"/>
    </location>
</feature>
<keyword evidence="2 4" id="KW-0479">Metal-binding</keyword>
<sequence length="393" mass="43872">MSAFVVDWLNLLFRWFHLVVGIGWIGTSFYFIALDLSLRKREQMKPGVYGTAWEVHGGGFYHVEKYLVAPPALPSDLIWYRWEAYLTWVSGFLLLIVQYYWNANSFLIDRSVLPLLPSQAVVISVASLFAGWFIYDRLCKSALGRSTPVLAVCLFILIVGAAYLFTHVFSGRGAFIHVGAFIGTIMAFNVFRVIIPNQRKIVASLLAHEKPDPRLGAIGKQRSVHNNYLTLPVLLMMVSNHYPLLTGHPEGWLIVAFVLLLGGSVRHFLNRHEAHDPLLKYVWTLPLALVVLGFLIVQTAPRPIEVAEGTAISDADVLTITSKHCAMCHAARPTHDGFDQPPKGVMLQTTAELIQHKDQIIAQAVQGRAMPLGNETKMTDADRQALGAWLQSH</sequence>
<dbReference type="SUPFAM" id="SSF46626">
    <property type="entry name" value="Cytochrome c"/>
    <property type="match status" value="1"/>
</dbReference>
<dbReference type="InterPro" id="IPR036909">
    <property type="entry name" value="Cyt_c-like_dom_sf"/>
</dbReference>
<organism evidence="7 8">
    <name type="scientific">Kaistia geumhonensis</name>
    <dbReference type="NCBI Taxonomy" id="410839"/>
    <lineage>
        <taxon>Bacteria</taxon>
        <taxon>Pseudomonadati</taxon>
        <taxon>Pseudomonadota</taxon>
        <taxon>Alphaproteobacteria</taxon>
        <taxon>Hyphomicrobiales</taxon>
        <taxon>Kaistiaceae</taxon>
        <taxon>Kaistia</taxon>
    </lineage>
</organism>
<feature type="transmembrane region" description="Helical" evidence="5">
    <location>
        <begin position="84"/>
        <end position="101"/>
    </location>
</feature>
<feature type="transmembrane region" description="Helical" evidence="5">
    <location>
        <begin position="281"/>
        <end position="300"/>
    </location>
</feature>
<dbReference type="InterPro" id="IPR009056">
    <property type="entry name" value="Cyt_c-like_dom"/>
</dbReference>
<dbReference type="Proteomes" id="UP001223743">
    <property type="component" value="Unassembled WGS sequence"/>
</dbReference>
<keyword evidence="5" id="KW-0812">Transmembrane</keyword>
<keyword evidence="3 4" id="KW-0408">Iron</keyword>